<feature type="domain" description="ATP-grasp" evidence="2">
    <location>
        <begin position="87"/>
        <end position="280"/>
    </location>
</feature>
<keyword evidence="1" id="KW-0067">ATP-binding</keyword>
<dbReference type="PROSITE" id="PS50975">
    <property type="entry name" value="ATP_GRASP"/>
    <property type="match status" value="1"/>
</dbReference>
<dbReference type="GO" id="GO:0005524">
    <property type="term" value="F:ATP binding"/>
    <property type="evidence" value="ECO:0007669"/>
    <property type="project" value="UniProtKB-UniRule"/>
</dbReference>
<dbReference type="PANTHER" id="PTHR39217">
    <property type="match status" value="1"/>
</dbReference>
<keyword evidence="1" id="KW-0547">Nucleotide-binding</keyword>
<gene>
    <name evidence="3" type="ORF">SAMN05216553_117199</name>
</gene>
<evidence type="ECO:0000313" key="4">
    <source>
        <dbReference type="Proteomes" id="UP000199623"/>
    </source>
</evidence>
<dbReference type="InterPro" id="IPR011761">
    <property type="entry name" value="ATP-grasp"/>
</dbReference>
<sequence length="283" mass="29802">MRIVLASCSALPEGDGDDAPLITALRRDGAEVVWQPWGGDVDADLVVLRATWDYTERLGEFLEWCDRVPALANPAPVVRWNTDKSYLVQLAERGVPVVPTAVVEPGEEPSFPDGEFVVKPAVGAGSHGAARFTAHEAARAHLAALGVKALVQPYQSSVDASGETALVFFAGEYSHSFHKGPMLAAGVAESASGLYLEEKLSGIEPSAAQVALAHQVLDATAELLSLSRADFLYARVDVVEGPGGEPLLLELELTEPTLGFAHTGEEAASRLSAAIRAAATRPA</sequence>
<accession>A0A1G8AHM5</accession>
<evidence type="ECO:0000259" key="2">
    <source>
        <dbReference type="PROSITE" id="PS50975"/>
    </source>
</evidence>
<evidence type="ECO:0000313" key="3">
    <source>
        <dbReference type="EMBL" id="SDH20411.1"/>
    </source>
</evidence>
<dbReference type="SUPFAM" id="SSF56059">
    <property type="entry name" value="Glutathione synthetase ATP-binding domain-like"/>
    <property type="match status" value="1"/>
</dbReference>
<dbReference type="PANTHER" id="PTHR39217:SF1">
    <property type="entry name" value="GLUTATHIONE SYNTHETASE"/>
    <property type="match status" value="1"/>
</dbReference>
<evidence type="ECO:0000256" key="1">
    <source>
        <dbReference type="PROSITE-ProRule" id="PRU00409"/>
    </source>
</evidence>
<dbReference type="RefSeq" id="WP_090057541.1">
    <property type="nucleotide sequence ID" value="NZ_FNCC01000017.1"/>
</dbReference>
<dbReference type="InterPro" id="IPR053191">
    <property type="entry name" value="DcsG_Biosynth_Enzyme"/>
</dbReference>
<protein>
    <recommendedName>
        <fullName evidence="2">ATP-grasp domain-containing protein</fullName>
    </recommendedName>
</protein>
<proteinExistence type="predicted"/>
<organism evidence="3 4">
    <name type="scientific">Lentzea fradiae</name>
    <dbReference type="NCBI Taxonomy" id="200378"/>
    <lineage>
        <taxon>Bacteria</taxon>
        <taxon>Bacillati</taxon>
        <taxon>Actinomycetota</taxon>
        <taxon>Actinomycetes</taxon>
        <taxon>Pseudonocardiales</taxon>
        <taxon>Pseudonocardiaceae</taxon>
        <taxon>Lentzea</taxon>
    </lineage>
</organism>
<dbReference type="Proteomes" id="UP000199623">
    <property type="component" value="Unassembled WGS sequence"/>
</dbReference>
<reference evidence="4" key="1">
    <citation type="submission" date="2016-10" db="EMBL/GenBank/DDBJ databases">
        <authorList>
            <person name="Varghese N."/>
            <person name="Submissions S."/>
        </authorList>
    </citation>
    <scope>NUCLEOTIDE SEQUENCE [LARGE SCALE GENOMIC DNA]</scope>
    <source>
        <strain evidence="4">CGMCC 4.3506</strain>
    </source>
</reference>
<name>A0A1G8AHM5_9PSEU</name>
<dbReference type="AlphaFoldDB" id="A0A1G8AHM5"/>
<dbReference type="GO" id="GO:0046872">
    <property type="term" value="F:metal ion binding"/>
    <property type="evidence" value="ECO:0007669"/>
    <property type="project" value="InterPro"/>
</dbReference>
<dbReference type="STRING" id="200378.SAMN05216553_117199"/>
<dbReference type="EMBL" id="FNCC01000017">
    <property type="protein sequence ID" value="SDH20411.1"/>
    <property type="molecule type" value="Genomic_DNA"/>
</dbReference>
<keyword evidence="4" id="KW-1185">Reference proteome</keyword>
<dbReference type="OrthoDB" id="3373978at2"/>